<protein>
    <submittedName>
        <fullName evidence="3">Uncharacterized protein</fullName>
    </submittedName>
</protein>
<evidence type="ECO:0000313" key="4">
    <source>
        <dbReference type="Proteomes" id="UP000195331"/>
    </source>
</evidence>
<gene>
    <name evidence="3" type="ORF">BTO20_00915</name>
</gene>
<proteinExistence type="predicted"/>
<feature type="region of interest" description="Disordered" evidence="1">
    <location>
        <begin position="51"/>
        <end position="73"/>
    </location>
</feature>
<dbReference type="OrthoDB" id="5645847at2"/>
<dbReference type="KEGG" id="mdx:BTO20_00915"/>
<organism evidence="3 4">
    <name type="scientific">Mycobacterium dioxanotrophicus</name>
    <dbReference type="NCBI Taxonomy" id="482462"/>
    <lineage>
        <taxon>Bacteria</taxon>
        <taxon>Bacillati</taxon>
        <taxon>Actinomycetota</taxon>
        <taxon>Actinomycetes</taxon>
        <taxon>Mycobacteriales</taxon>
        <taxon>Mycobacteriaceae</taxon>
        <taxon>Mycobacterium</taxon>
    </lineage>
</organism>
<evidence type="ECO:0000256" key="2">
    <source>
        <dbReference type="SAM" id="SignalP"/>
    </source>
</evidence>
<reference evidence="3 4" key="1">
    <citation type="submission" date="2017-04" db="EMBL/GenBank/DDBJ databases">
        <title>Whole Genome Sequence of 1,4-Dioxane Degrading Bacterium Mycobacterium dioxanotrophicus PH-06.</title>
        <authorList>
            <person name="He Y."/>
        </authorList>
    </citation>
    <scope>NUCLEOTIDE SEQUENCE [LARGE SCALE GENOMIC DNA]</scope>
    <source>
        <strain evidence="3 4">PH-06</strain>
    </source>
</reference>
<keyword evidence="2" id="KW-0732">Signal</keyword>
<evidence type="ECO:0000256" key="1">
    <source>
        <dbReference type="SAM" id="MobiDB-lite"/>
    </source>
</evidence>
<evidence type="ECO:0000313" key="3">
    <source>
        <dbReference type="EMBL" id="ART67346.1"/>
    </source>
</evidence>
<feature type="chain" id="PRO_5011987777" evidence="2">
    <location>
        <begin position="27"/>
        <end position="105"/>
    </location>
</feature>
<dbReference type="Proteomes" id="UP000195331">
    <property type="component" value="Chromosome"/>
</dbReference>
<feature type="signal peptide" evidence="2">
    <location>
        <begin position="1"/>
        <end position="26"/>
    </location>
</feature>
<dbReference type="RefSeq" id="WP_087072581.1">
    <property type="nucleotide sequence ID" value="NZ_CP020809.1"/>
</dbReference>
<dbReference type="EMBL" id="CP020809">
    <property type="protein sequence ID" value="ART67346.1"/>
    <property type="molecule type" value="Genomic_DNA"/>
</dbReference>
<accession>A0A1Y0BWS2</accession>
<name>A0A1Y0BWS2_9MYCO</name>
<sequence>MNRLPLIGAVAAGLMLGALSPAVANASTHAMGAGPHAHTVGAAGHMRAAAGSARVHATGTTGHDRAASAAPGTAKPIPIGTPISLTVIGAALQFFPTILGDGVQP</sequence>
<keyword evidence="4" id="KW-1185">Reference proteome</keyword>
<dbReference type="AlphaFoldDB" id="A0A1Y0BWS2"/>